<dbReference type="PRINTS" id="PR00744">
    <property type="entry name" value="GLHYDRLASE37"/>
</dbReference>
<dbReference type="EC" id="3.2.1.28" evidence="3 7"/>
<dbReference type="InterPro" id="IPR012341">
    <property type="entry name" value="6hp_glycosidase-like_sf"/>
</dbReference>
<dbReference type="GO" id="GO:0005993">
    <property type="term" value="P:trehalose catabolic process"/>
    <property type="evidence" value="ECO:0007669"/>
    <property type="project" value="TreeGrafter"/>
</dbReference>
<comment type="caution">
    <text evidence="9">The sequence shown here is derived from an EMBL/GenBank/DDBJ whole genome shotgun (WGS) entry which is preliminary data.</text>
</comment>
<gene>
    <name evidence="9" type="ORF">GWI33_020072</name>
</gene>
<evidence type="ECO:0000313" key="10">
    <source>
        <dbReference type="Proteomes" id="UP000625711"/>
    </source>
</evidence>
<evidence type="ECO:0000256" key="5">
    <source>
        <dbReference type="ARBA" id="ARBA00022801"/>
    </source>
</evidence>
<dbReference type="Proteomes" id="UP000625711">
    <property type="component" value="Unassembled WGS sequence"/>
</dbReference>
<keyword evidence="6 7" id="KW-0326">Glycosidase</keyword>
<keyword evidence="10" id="KW-1185">Reference proteome</keyword>
<dbReference type="EMBL" id="JAACXV010014526">
    <property type="protein sequence ID" value="KAF7266564.1"/>
    <property type="molecule type" value="Genomic_DNA"/>
</dbReference>
<dbReference type="InterPro" id="IPR001661">
    <property type="entry name" value="Glyco_hydro_37"/>
</dbReference>
<dbReference type="SMR" id="A0A834M696"/>
<dbReference type="PANTHER" id="PTHR23403">
    <property type="entry name" value="TREHALASE"/>
    <property type="match status" value="1"/>
</dbReference>
<evidence type="ECO:0000256" key="8">
    <source>
        <dbReference type="SAM" id="SignalP"/>
    </source>
</evidence>
<dbReference type="SUPFAM" id="SSF48208">
    <property type="entry name" value="Six-hairpin glycosidases"/>
    <property type="match status" value="1"/>
</dbReference>
<comment type="catalytic activity">
    <reaction evidence="1 7">
        <text>alpha,alpha-trehalose + H2O = alpha-D-glucose + beta-D-glucose</text>
        <dbReference type="Rhea" id="RHEA:32675"/>
        <dbReference type="ChEBI" id="CHEBI:15377"/>
        <dbReference type="ChEBI" id="CHEBI:15903"/>
        <dbReference type="ChEBI" id="CHEBI:16551"/>
        <dbReference type="ChEBI" id="CHEBI:17925"/>
        <dbReference type="EC" id="3.2.1.28"/>
    </reaction>
</comment>
<evidence type="ECO:0000256" key="7">
    <source>
        <dbReference type="RuleBase" id="RU361180"/>
    </source>
</evidence>
<dbReference type="GO" id="GO:0004555">
    <property type="term" value="F:alpha,alpha-trehalase activity"/>
    <property type="evidence" value="ECO:0007669"/>
    <property type="project" value="UniProtKB-EC"/>
</dbReference>
<name>A0A834M696_RHYFE</name>
<sequence length="570" mass="65671">MSETILKFLLVTVVTFMVVSAKPLQNNKQTNNTVVPTCDSKIYCQGDLLDTIQLSGIYSDSKTFVDMSMIYSVNETLKNFSNLMNQTNNEPTQDDLMQFISTNFVSANETVSWTPSDYNPNPSFLNKITDDEVRTFAQNLVAIWPTLGRKVSDDVINDPTKHSIIPIPNGFIIPGGRFRESYYWDSYWIIRGLLISGMSETAKGMLENFVYLINQYGFIPNGARVYYLNRSQPPLFTLMVSMYIEYTNDTNILTSIVPYIEQELSWWLENRTITVKKHGREYRLAHYQSLSNTPRSESYKEDYTTCSYYTDSNDQQICYQSLKSGAETGWDFSSRWFFDDQGGTSTNLTHIRTQRVVPVDLNSFLYKAFQSLSDFYRYLGDERKENQWASLSNDWLQSIEEVLYNQEDGIWYDYDSILEKPRKYFFPSNFAPLWADAYNQRHKNIYGKRAAQYFTNVNITQYLGGIPTSLDQSGEQWDFSNAWPPLQELVVLGLMKSENEEALQIAHLFGSRWISANIKGYNDSQIMYEKYDAVIPGAFGGGGEYTVQAGFGWTNGVALHFIKLFYSSDE</sequence>
<feature type="signal peptide" evidence="8">
    <location>
        <begin position="1"/>
        <end position="21"/>
    </location>
</feature>
<evidence type="ECO:0000256" key="6">
    <source>
        <dbReference type="ARBA" id="ARBA00023295"/>
    </source>
</evidence>
<comment type="similarity">
    <text evidence="2 7">Belongs to the glycosyl hydrolase 37 family.</text>
</comment>
<feature type="chain" id="PRO_5032477276" description="Trehalase" evidence="8">
    <location>
        <begin position="22"/>
        <end position="570"/>
    </location>
</feature>
<proteinExistence type="inferred from homology"/>
<protein>
    <recommendedName>
        <fullName evidence="4 7">Trehalase</fullName>
        <ecNumber evidence="3 7">3.2.1.28</ecNumber>
    </recommendedName>
    <alternativeName>
        <fullName evidence="7">Alpha-trehalose glucohydrolase</fullName>
    </alternativeName>
</protein>
<dbReference type="InterPro" id="IPR018232">
    <property type="entry name" value="Glyco_hydro_37_CS"/>
</dbReference>
<dbReference type="Gene3D" id="1.50.10.10">
    <property type="match status" value="1"/>
</dbReference>
<dbReference type="OrthoDB" id="3542292at2759"/>
<keyword evidence="8" id="KW-0732">Signal</keyword>
<accession>A0A834M696</accession>
<reference evidence="9" key="1">
    <citation type="submission" date="2020-08" db="EMBL/GenBank/DDBJ databases">
        <title>Genome sequencing and assembly of the red palm weevil Rhynchophorus ferrugineus.</title>
        <authorList>
            <person name="Dias G.B."/>
            <person name="Bergman C.M."/>
            <person name="Manee M."/>
        </authorList>
    </citation>
    <scope>NUCLEOTIDE SEQUENCE</scope>
    <source>
        <strain evidence="9">AA-2017</strain>
        <tissue evidence="9">Whole larva</tissue>
    </source>
</reference>
<keyword evidence="5 7" id="KW-0378">Hydrolase</keyword>
<dbReference type="PROSITE" id="PS00927">
    <property type="entry name" value="TREHALASE_1"/>
    <property type="match status" value="1"/>
</dbReference>
<dbReference type="Pfam" id="PF01204">
    <property type="entry name" value="Trehalase"/>
    <property type="match status" value="1"/>
</dbReference>
<evidence type="ECO:0000256" key="2">
    <source>
        <dbReference type="ARBA" id="ARBA00005615"/>
    </source>
</evidence>
<dbReference type="AlphaFoldDB" id="A0A834M696"/>
<dbReference type="PANTHER" id="PTHR23403:SF1">
    <property type="entry name" value="TREHALASE"/>
    <property type="match status" value="1"/>
</dbReference>
<organism evidence="9 10">
    <name type="scientific">Rhynchophorus ferrugineus</name>
    <name type="common">Red palm weevil</name>
    <name type="synonym">Curculio ferrugineus</name>
    <dbReference type="NCBI Taxonomy" id="354439"/>
    <lineage>
        <taxon>Eukaryota</taxon>
        <taxon>Metazoa</taxon>
        <taxon>Ecdysozoa</taxon>
        <taxon>Arthropoda</taxon>
        <taxon>Hexapoda</taxon>
        <taxon>Insecta</taxon>
        <taxon>Pterygota</taxon>
        <taxon>Neoptera</taxon>
        <taxon>Endopterygota</taxon>
        <taxon>Coleoptera</taxon>
        <taxon>Polyphaga</taxon>
        <taxon>Cucujiformia</taxon>
        <taxon>Curculionidae</taxon>
        <taxon>Dryophthorinae</taxon>
        <taxon>Rhynchophorus</taxon>
    </lineage>
</organism>
<evidence type="ECO:0000313" key="9">
    <source>
        <dbReference type="EMBL" id="KAF7266564.1"/>
    </source>
</evidence>
<evidence type="ECO:0000256" key="3">
    <source>
        <dbReference type="ARBA" id="ARBA00012757"/>
    </source>
</evidence>
<dbReference type="InterPro" id="IPR008928">
    <property type="entry name" value="6-hairpin_glycosidase_sf"/>
</dbReference>
<evidence type="ECO:0000256" key="4">
    <source>
        <dbReference type="ARBA" id="ARBA00019905"/>
    </source>
</evidence>
<evidence type="ECO:0000256" key="1">
    <source>
        <dbReference type="ARBA" id="ARBA00001576"/>
    </source>
</evidence>